<evidence type="ECO:0000256" key="4">
    <source>
        <dbReference type="ARBA" id="ARBA00023014"/>
    </source>
</evidence>
<dbReference type="InterPro" id="IPR004108">
    <property type="entry name" value="Fe_hydrogenase_lsu_C"/>
</dbReference>
<dbReference type="GO" id="GO:0006355">
    <property type="term" value="P:regulation of DNA-templated transcription"/>
    <property type="evidence" value="ECO:0007669"/>
    <property type="project" value="InterPro"/>
</dbReference>
<sequence length="568" mass="63327">MKVIDFKDASCRHCYKCVRNCAVKAISVQNQQARIIEEACIHCGHCLEVCPQNAKTFASDLERILSYLKRGEQTVVSVAPSFLGDLSAPEKVAGALKRLGFSAVRETAEGAAYVTEAYGKLLRQGTMGNIISTCCPGVNDLIEKYYPVLVSEMAPVVSPVIAHGRLIKKLYGEAAKVVFLGPCIAKKQEAEGDERVAGAVDAILTFEELEQWLKREGISLEDCEEQPMDNPDPMVNRLYPIGGGILSSVQALCRESRYQHLAVSGVASCMELLEEMKKGNLKDCFLELNLCEGGCVKGPVSGRARETYALPVSRIQRKVEHRESYQGKWEEIPMAKQFADRSIFQTEPSEAEIEELLHGIGKYSPEDELNCGACGYSTCREKARAVYAGKAELDMCLPYAITRAESMANVMIDQTPDLLFLIDEDLEILECSHAVERALDLSRAEITGRYLFEFVETEDVEKAIASKENIINRQTRLDSLQMHVMETVVHIRNPQSLLVMYRDITREKQEQEKNLKMKMDAVEMAQKVIDRQMTVAQEIAGLLGETTAQTKVTLTKLRDTILEESAED</sequence>
<dbReference type="Gene3D" id="1.10.15.40">
    <property type="entry name" value="Electron transport complex subunit B, putative Fe-S cluster"/>
    <property type="match status" value="1"/>
</dbReference>
<dbReference type="GO" id="GO:0051539">
    <property type="term" value="F:4 iron, 4 sulfur cluster binding"/>
    <property type="evidence" value="ECO:0007669"/>
    <property type="project" value="UniProtKB-KW"/>
</dbReference>
<dbReference type="Pfam" id="PF04060">
    <property type="entry name" value="FeS"/>
    <property type="match status" value="1"/>
</dbReference>
<comment type="caution">
    <text evidence="8">The sequence shown here is derived from an EMBL/GenBank/DDBJ whole genome shotgun (WGS) entry which is preliminary data.</text>
</comment>
<dbReference type="InterPro" id="IPR000014">
    <property type="entry name" value="PAS"/>
</dbReference>
<dbReference type="Pfam" id="PF02906">
    <property type="entry name" value="Fe_hyd_lg_C"/>
    <property type="match status" value="1"/>
</dbReference>
<dbReference type="Proteomes" id="UP000886817">
    <property type="component" value="Unassembled WGS sequence"/>
</dbReference>
<reference evidence="8" key="1">
    <citation type="journal article" date="2021" name="PeerJ">
        <title>Extensive microbial diversity within the chicken gut microbiome revealed by metagenomics and culture.</title>
        <authorList>
            <person name="Gilroy R."/>
            <person name="Ravi A."/>
            <person name="Getino M."/>
            <person name="Pursley I."/>
            <person name="Horton D.L."/>
            <person name="Alikhan N.F."/>
            <person name="Baker D."/>
            <person name="Gharbi K."/>
            <person name="Hall N."/>
            <person name="Watson M."/>
            <person name="Adriaenssens E.M."/>
            <person name="Foster-Nyarko E."/>
            <person name="Jarju S."/>
            <person name="Secka A."/>
            <person name="Antonio M."/>
            <person name="Oren A."/>
            <person name="Chaudhuri R.R."/>
            <person name="La Ragione R."/>
            <person name="Hildebrand F."/>
            <person name="Pallen M.J."/>
        </authorList>
    </citation>
    <scope>NUCLEOTIDE SEQUENCE</scope>
    <source>
        <strain evidence="8">ChiSjej1B19-8411</strain>
    </source>
</reference>
<dbReference type="InterPro" id="IPR035965">
    <property type="entry name" value="PAS-like_dom_sf"/>
</dbReference>
<feature type="domain" description="4Fe-4S ferredoxin-type" evidence="6">
    <location>
        <begin position="31"/>
        <end position="60"/>
    </location>
</feature>
<keyword evidence="2" id="KW-0479">Metal-binding</keyword>
<dbReference type="InterPro" id="IPR009016">
    <property type="entry name" value="Fe_hydrogenase"/>
</dbReference>
<dbReference type="Pfam" id="PF00989">
    <property type="entry name" value="PAS"/>
    <property type="match status" value="1"/>
</dbReference>
<dbReference type="Gene3D" id="3.30.70.20">
    <property type="match status" value="1"/>
</dbReference>
<evidence type="ECO:0000313" key="9">
    <source>
        <dbReference type="Proteomes" id="UP000886817"/>
    </source>
</evidence>
<proteinExistence type="predicted"/>
<organism evidence="8 9">
    <name type="scientific">Candidatus Blautia gallistercoris</name>
    <dbReference type="NCBI Taxonomy" id="2838490"/>
    <lineage>
        <taxon>Bacteria</taxon>
        <taxon>Bacillati</taxon>
        <taxon>Bacillota</taxon>
        <taxon>Clostridia</taxon>
        <taxon>Lachnospirales</taxon>
        <taxon>Lachnospiraceae</taxon>
        <taxon>Blautia</taxon>
    </lineage>
</organism>
<evidence type="ECO:0000259" key="5">
    <source>
        <dbReference type="PROSITE" id="PS50112"/>
    </source>
</evidence>
<dbReference type="PROSITE" id="PS51656">
    <property type="entry name" value="4FE4S"/>
    <property type="match status" value="1"/>
</dbReference>
<evidence type="ECO:0000259" key="6">
    <source>
        <dbReference type="PROSITE" id="PS51379"/>
    </source>
</evidence>
<dbReference type="GO" id="GO:0046872">
    <property type="term" value="F:metal ion binding"/>
    <property type="evidence" value="ECO:0007669"/>
    <property type="project" value="UniProtKB-KW"/>
</dbReference>
<protein>
    <submittedName>
        <fullName evidence="8">PAS domain-containing protein</fullName>
    </submittedName>
</protein>
<dbReference type="SUPFAM" id="SSF54862">
    <property type="entry name" value="4Fe-4S ferredoxins"/>
    <property type="match status" value="1"/>
</dbReference>
<dbReference type="Pfam" id="PF12838">
    <property type="entry name" value="Fer4_7"/>
    <property type="match status" value="1"/>
</dbReference>
<dbReference type="InterPro" id="IPR017896">
    <property type="entry name" value="4Fe4S_Fe-S-bd"/>
</dbReference>
<dbReference type="NCBIfam" id="TIGR00229">
    <property type="entry name" value="sensory_box"/>
    <property type="match status" value="1"/>
</dbReference>
<evidence type="ECO:0000313" key="8">
    <source>
        <dbReference type="EMBL" id="HIX59457.1"/>
    </source>
</evidence>
<dbReference type="Gene3D" id="3.40.950.10">
    <property type="entry name" value="Fe-only Hydrogenase (Larger Subunit), Chain L, domain 3"/>
    <property type="match status" value="1"/>
</dbReference>
<dbReference type="PROSITE" id="PS00198">
    <property type="entry name" value="4FE4S_FER_1"/>
    <property type="match status" value="1"/>
</dbReference>
<evidence type="ECO:0000259" key="7">
    <source>
        <dbReference type="PROSITE" id="PS51656"/>
    </source>
</evidence>
<evidence type="ECO:0000256" key="3">
    <source>
        <dbReference type="ARBA" id="ARBA00023004"/>
    </source>
</evidence>
<dbReference type="EMBL" id="DXEX01000155">
    <property type="protein sequence ID" value="HIX59457.1"/>
    <property type="molecule type" value="Genomic_DNA"/>
</dbReference>
<feature type="domain" description="4Fe-4S" evidence="7">
    <location>
        <begin position="352"/>
        <end position="413"/>
    </location>
</feature>
<reference evidence="8" key="2">
    <citation type="submission" date="2021-04" db="EMBL/GenBank/DDBJ databases">
        <authorList>
            <person name="Gilroy R."/>
        </authorList>
    </citation>
    <scope>NUCLEOTIDE SEQUENCE</scope>
    <source>
        <strain evidence="8">ChiSjej1B19-8411</strain>
    </source>
</reference>
<dbReference type="PANTHER" id="PTHR11615">
    <property type="entry name" value="NITRATE, FORMATE, IRON DEHYDROGENASE"/>
    <property type="match status" value="1"/>
</dbReference>
<dbReference type="InterPro" id="IPR017900">
    <property type="entry name" value="4Fe4S_Fe_S_CS"/>
</dbReference>
<feature type="domain" description="PAS" evidence="5">
    <location>
        <begin position="404"/>
        <end position="474"/>
    </location>
</feature>
<dbReference type="PROSITE" id="PS51379">
    <property type="entry name" value="4FE4S_FER_2"/>
    <property type="match status" value="1"/>
</dbReference>
<dbReference type="PROSITE" id="PS50112">
    <property type="entry name" value="PAS"/>
    <property type="match status" value="1"/>
</dbReference>
<keyword evidence="1" id="KW-0004">4Fe-4S</keyword>
<dbReference type="SMART" id="SM00091">
    <property type="entry name" value="PAS"/>
    <property type="match status" value="1"/>
</dbReference>
<name>A0A9D1WIJ1_9FIRM</name>
<keyword evidence="3" id="KW-0408">Iron</keyword>
<evidence type="ECO:0000256" key="2">
    <source>
        <dbReference type="ARBA" id="ARBA00022723"/>
    </source>
</evidence>
<dbReference type="Gene3D" id="3.30.450.20">
    <property type="entry name" value="PAS domain"/>
    <property type="match status" value="1"/>
</dbReference>
<accession>A0A9D1WIJ1</accession>
<dbReference type="InterPro" id="IPR007202">
    <property type="entry name" value="4Fe-4S_dom"/>
</dbReference>
<evidence type="ECO:0000256" key="1">
    <source>
        <dbReference type="ARBA" id="ARBA00022485"/>
    </source>
</evidence>
<dbReference type="SUPFAM" id="SSF53920">
    <property type="entry name" value="Fe-only hydrogenase"/>
    <property type="match status" value="1"/>
</dbReference>
<keyword evidence="4" id="KW-0411">Iron-sulfur</keyword>
<dbReference type="AlphaFoldDB" id="A0A9D1WIJ1"/>
<dbReference type="InterPro" id="IPR013767">
    <property type="entry name" value="PAS_fold"/>
</dbReference>
<gene>
    <name evidence="8" type="ORF">IAA45_07075</name>
</gene>
<dbReference type="SUPFAM" id="SSF55785">
    <property type="entry name" value="PYP-like sensor domain (PAS domain)"/>
    <property type="match status" value="1"/>
</dbReference>
<dbReference type="InterPro" id="IPR050340">
    <property type="entry name" value="Cytosolic_Fe-S_CAF"/>
</dbReference>